<reference evidence="1 2" key="1">
    <citation type="submission" date="2014-11" db="EMBL/GenBank/DDBJ databases">
        <title>Genome sequence and analysis of novel Kurthia sp.</title>
        <authorList>
            <person name="Lawson J.N."/>
            <person name="Gonzalez J.E."/>
            <person name="Rinauldi L."/>
            <person name="Xuan Z."/>
            <person name="Firman A."/>
            <person name="Shaddox L."/>
            <person name="Trudeau A."/>
            <person name="Shah S."/>
            <person name="Reiman D."/>
        </authorList>
    </citation>
    <scope>NUCLEOTIDE SEQUENCE [LARGE SCALE GENOMIC DNA]</scope>
    <source>
        <strain evidence="1 2">3B1D</strain>
    </source>
</reference>
<evidence type="ECO:0000313" key="2">
    <source>
        <dbReference type="Proteomes" id="UP000288623"/>
    </source>
</evidence>
<evidence type="ECO:0000313" key="1">
    <source>
        <dbReference type="EMBL" id="RUS53726.1"/>
    </source>
</evidence>
<dbReference type="Proteomes" id="UP000288623">
    <property type="component" value="Unassembled WGS sequence"/>
</dbReference>
<protein>
    <submittedName>
        <fullName evidence="1">Uncharacterized protein</fullName>
    </submittedName>
</protein>
<proteinExistence type="predicted"/>
<dbReference type="Pfam" id="PF10004">
    <property type="entry name" value="DUF2247"/>
    <property type="match status" value="1"/>
</dbReference>
<organism evidence="1 2">
    <name type="scientific">Candidatus Kurthia intestinigallinarum</name>
    <dbReference type="NCBI Taxonomy" id="1562256"/>
    <lineage>
        <taxon>Bacteria</taxon>
        <taxon>Bacillati</taxon>
        <taxon>Bacillota</taxon>
        <taxon>Bacilli</taxon>
        <taxon>Bacillales</taxon>
        <taxon>Caryophanaceae</taxon>
        <taxon>Kurthia</taxon>
    </lineage>
</organism>
<dbReference type="RefSeq" id="WP_126991346.1">
    <property type="nucleotide sequence ID" value="NZ_JTFC01000036.1"/>
</dbReference>
<keyword evidence="2" id="KW-1185">Reference proteome</keyword>
<dbReference type="InterPro" id="IPR016630">
    <property type="entry name" value="UCP015278"/>
</dbReference>
<comment type="caution">
    <text evidence="1">The sequence shown here is derived from an EMBL/GenBank/DDBJ whole genome shotgun (WGS) entry which is preliminary data.</text>
</comment>
<sequence length="192" mass="22693">MKNFLIPDNSMNIKIPYQFLHRHIDLKWRDIYFGLLGEYIDSAVAIEKAIDELENADGVSDTIASIAIASEKDSMKIQTYLLELIPNGIMNQQKDVYELKYKWLYLFLLYLYENKEEQDYQIERSDGTEVPNIYEKVYWLCSDFSAKDFDLLECFEPIFQLTSKMTVIAVTNEEINSVWLSSLEQYKEQYLK</sequence>
<gene>
    <name evidence="1" type="ORF">QI30_14580</name>
</gene>
<name>A0A433RRB7_9BACL</name>
<dbReference type="EMBL" id="JTFC01000036">
    <property type="protein sequence ID" value="RUS53726.1"/>
    <property type="molecule type" value="Genomic_DNA"/>
</dbReference>
<dbReference type="AlphaFoldDB" id="A0A433RRB7"/>
<accession>A0A433RRB7</accession>